<dbReference type="CDD" id="cd07043">
    <property type="entry name" value="STAS_anti-anti-sigma_factors"/>
    <property type="match status" value="1"/>
</dbReference>
<gene>
    <name evidence="4" type="ORF">CVV64_10405</name>
</gene>
<evidence type="ECO:0000256" key="2">
    <source>
        <dbReference type="RuleBase" id="RU003749"/>
    </source>
</evidence>
<comment type="similarity">
    <text evidence="1 2">Belongs to the anti-sigma-factor antagonist family.</text>
</comment>
<feature type="domain" description="STAS" evidence="3">
    <location>
        <begin position="1"/>
        <end position="114"/>
    </location>
</feature>
<dbReference type="SUPFAM" id="SSF52091">
    <property type="entry name" value="SpoIIaa-like"/>
    <property type="match status" value="1"/>
</dbReference>
<name>A0A2N1PPC0_9BACT</name>
<dbReference type="Pfam" id="PF01740">
    <property type="entry name" value="STAS"/>
    <property type="match status" value="1"/>
</dbReference>
<reference evidence="4 5" key="1">
    <citation type="journal article" date="2017" name="ISME J.">
        <title>Potential for microbial H2 and metal transformations associated with novel bacteria and archaea in deep terrestrial subsurface sediments.</title>
        <authorList>
            <person name="Hernsdorf A.W."/>
            <person name="Amano Y."/>
            <person name="Miyakawa K."/>
            <person name="Ise K."/>
            <person name="Suzuki Y."/>
            <person name="Anantharaman K."/>
            <person name="Probst A."/>
            <person name="Burstein D."/>
            <person name="Thomas B.C."/>
            <person name="Banfield J.F."/>
        </authorList>
    </citation>
    <scope>NUCLEOTIDE SEQUENCE [LARGE SCALE GENOMIC DNA]</scope>
    <source>
        <strain evidence="4">HGW-Wallbacteria-1</strain>
    </source>
</reference>
<dbReference type="EMBL" id="PGXC01000007">
    <property type="protein sequence ID" value="PKK90132.1"/>
    <property type="molecule type" value="Genomic_DNA"/>
</dbReference>
<proteinExistence type="inferred from homology"/>
<dbReference type="PANTHER" id="PTHR33495">
    <property type="entry name" value="ANTI-SIGMA FACTOR ANTAGONIST TM_1081-RELATED-RELATED"/>
    <property type="match status" value="1"/>
</dbReference>
<evidence type="ECO:0000313" key="4">
    <source>
        <dbReference type="EMBL" id="PKK90132.1"/>
    </source>
</evidence>
<evidence type="ECO:0000259" key="3">
    <source>
        <dbReference type="PROSITE" id="PS50801"/>
    </source>
</evidence>
<accession>A0A2N1PPC0</accession>
<protein>
    <recommendedName>
        <fullName evidence="2">Anti-sigma factor antagonist</fullName>
    </recommendedName>
</protein>
<dbReference type="AlphaFoldDB" id="A0A2N1PPC0"/>
<dbReference type="Gene3D" id="3.30.750.24">
    <property type="entry name" value="STAS domain"/>
    <property type="match status" value="1"/>
</dbReference>
<dbReference type="InterPro" id="IPR002645">
    <property type="entry name" value="STAS_dom"/>
</dbReference>
<dbReference type="InterPro" id="IPR036513">
    <property type="entry name" value="STAS_dom_sf"/>
</dbReference>
<sequence length="119" mass="13327">MALSYRLEEGIVIICVDGNMDQFTAQQLDLRLSQITDKMNPVKIILDLSSCPYMGSSLIGKFAQFYRDIAAKSGCVVFCSLRPFVKNLFTVTKLDEYFDVTADLPSAKRLIQGKFPGVF</sequence>
<dbReference type="Proteomes" id="UP000233256">
    <property type="component" value="Unassembled WGS sequence"/>
</dbReference>
<organism evidence="4 5">
    <name type="scientific">Candidatus Wallbacteria bacterium HGW-Wallbacteria-1</name>
    <dbReference type="NCBI Taxonomy" id="2013854"/>
    <lineage>
        <taxon>Bacteria</taxon>
        <taxon>Candidatus Walliibacteriota</taxon>
    </lineage>
</organism>
<dbReference type="InterPro" id="IPR003658">
    <property type="entry name" value="Anti-sigma_ant"/>
</dbReference>
<evidence type="ECO:0000313" key="5">
    <source>
        <dbReference type="Proteomes" id="UP000233256"/>
    </source>
</evidence>
<dbReference type="GO" id="GO:0043856">
    <property type="term" value="F:anti-sigma factor antagonist activity"/>
    <property type="evidence" value="ECO:0007669"/>
    <property type="project" value="InterPro"/>
</dbReference>
<dbReference type="NCBIfam" id="TIGR00377">
    <property type="entry name" value="ant_ant_sig"/>
    <property type="match status" value="1"/>
</dbReference>
<dbReference type="PROSITE" id="PS50801">
    <property type="entry name" value="STAS"/>
    <property type="match status" value="1"/>
</dbReference>
<comment type="caution">
    <text evidence="4">The sequence shown here is derived from an EMBL/GenBank/DDBJ whole genome shotgun (WGS) entry which is preliminary data.</text>
</comment>
<evidence type="ECO:0000256" key="1">
    <source>
        <dbReference type="ARBA" id="ARBA00009013"/>
    </source>
</evidence>